<dbReference type="eggNOG" id="COG3719">
    <property type="taxonomic scope" value="Bacteria"/>
</dbReference>
<dbReference type="InterPro" id="IPR018188">
    <property type="entry name" value="RNase_T2_His_AS_1"/>
</dbReference>
<dbReference type="AlphaFoldDB" id="W9VC66"/>
<dbReference type="InterPro" id="IPR001568">
    <property type="entry name" value="RNase_T2-like"/>
</dbReference>
<comment type="caution">
    <text evidence="4">The sequence shown here is derived from an EMBL/GenBank/DDBJ whole genome shotgun (WGS) entry which is preliminary data.</text>
</comment>
<organism evidence="4 5">
    <name type="scientific">Imhoffiella purpurea</name>
    <dbReference type="NCBI Taxonomy" id="1249627"/>
    <lineage>
        <taxon>Bacteria</taxon>
        <taxon>Pseudomonadati</taxon>
        <taxon>Pseudomonadota</taxon>
        <taxon>Gammaproteobacteria</taxon>
        <taxon>Chromatiales</taxon>
        <taxon>Chromatiaceae</taxon>
        <taxon>Imhoffiella</taxon>
    </lineage>
</organism>
<dbReference type="GO" id="GO:0033897">
    <property type="term" value="F:ribonuclease T2 activity"/>
    <property type="evidence" value="ECO:0007669"/>
    <property type="project" value="InterPro"/>
</dbReference>
<gene>
    <name evidence="4" type="ORF">D779_2368</name>
</gene>
<dbReference type="EMBL" id="AONC01000039">
    <property type="protein sequence ID" value="EXJ14576.1"/>
    <property type="molecule type" value="Genomic_DNA"/>
</dbReference>
<dbReference type="Gene3D" id="3.90.730.10">
    <property type="entry name" value="Ribonuclease T2-like"/>
    <property type="match status" value="1"/>
</dbReference>
<feature type="chain" id="PRO_5004933948" evidence="3">
    <location>
        <begin position="23"/>
        <end position="356"/>
    </location>
</feature>
<dbReference type="PANTHER" id="PTHR11240:SF22">
    <property type="entry name" value="RIBONUCLEASE T2"/>
    <property type="match status" value="1"/>
</dbReference>
<evidence type="ECO:0000313" key="4">
    <source>
        <dbReference type="EMBL" id="EXJ14576.1"/>
    </source>
</evidence>
<protein>
    <submittedName>
        <fullName evidence="4">Putative ribonuclease protein</fullName>
    </submittedName>
</protein>
<comment type="similarity">
    <text evidence="1 2">Belongs to the RNase T2 family.</text>
</comment>
<feature type="signal peptide" evidence="3">
    <location>
        <begin position="1"/>
        <end position="22"/>
    </location>
</feature>
<name>W9VC66_9GAMM</name>
<keyword evidence="3" id="KW-0732">Signal</keyword>
<dbReference type="STRING" id="1249627.D779_2368"/>
<dbReference type="PROSITE" id="PS00530">
    <property type="entry name" value="RNASE_T2_1"/>
    <property type="match status" value="1"/>
</dbReference>
<dbReference type="SUPFAM" id="SSF55895">
    <property type="entry name" value="Ribonuclease Rh-like"/>
    <property type="match status" value="1"/>
</dbReference>
<proteinExistence type="inferred from homology"/>
<dbReference type="GO" id="GO:0006401">
    <property type="term" value="P:RNA catabolic process"/>
    <property type="evidence" value="ECO:0007669"/>
    <property type="project" value="TreeGrafter"/>
</dbReference>
<dbReference type="PANTHER" id="PTHR11240">
    <property type="entry name" value="RIBONUCLEASE T2"/>
    <property type="match status" value="1"/>
</dbReference>
<evidence type="ECO:0000256" key="2">
    <source>
        <dbReference type="RuleBase" id="RU004328"/>
    </source>
</evidence>
<reference evidence="4 5" key="1">
    <citation type="submission" date="2012-11" db="EMBL/GenBank/DDBJ databases">
        <title>Genome assembly of Thiorhodococcus sp. AK35.</title>
        <authorList>
            <person name="Nupur N."/>
            <person name="Khatri I."/>
            <person name="Subramanian S."/>
            <person name="Pinnaka A."/>
        </authorList>
    </citation>
    <scope>NUCLEOTIDE SEQUENCE [LARGE SCALE GENOMIC DNA]</scope>
    <source>
        <strain evidence="4 5">AK35</strain>
    </source>
</reference>
<dbReference type="InterPro" id="IPR036430">
    <property type="entry name" value="RNase_T2-like_sf"/>
</dbReference>
<dbReference type="PATRIC" id="fig|1249627.3.peg.2686"/>
<accession>W9VC66</accession>
<dbReference type="Proteomes" id="UP000019460">
    <property type="component" value="Unassembled WGS sequence"/>
</dbReference>
<dbReference type="InterPro" id="IPR033130">
    <property type="entry name" value="RNase_T2_His_AS_2"/>
</dbReference>
<dbReference type="Pfam" id="PF00445">
    <property type="entry name" value="Ribonuclease_T2"/>
    <property type="match status" value="1"/>
</dbReference>
<sequence>MMSASMFAIALLTLAMSPSAIAQEVRLHGRFTALASCEATKKKDADNPGNIRLEAGTTYAMIGRNATPGTHYRIRVPGAPVTEDRWVRMSCGTYVSDMDRDATLTPSLPAAGPDPAPIGLAPDSIEFVLAASWQPAFCASARGASKPECRSQTPDRFDATHFSLHGLWPDDLDDFAIFPCYCDRGGPIGCRGKQGPDARIAISPEVESRLEIAMPGMRSDLHLHEWSKHGSCYEDDKSGPDAGADPDEYFTESMAVLDALNGSGVRRLFADSLGEILTRDRILAAFDAAFGQGAGQRVLIRCTRVDGENLVSELWINLKGDIDTPADLGSLIQAAPPISRSTHEVGCASGRVREVR</sequence>
<dbReference type="PROSITE" id="PS00531">
    <property type="entry name" value="RNASE_T2_2"/>
    <property type="match status" value="1"/>
</dbReference>
<keyword evidence="5" id="KW-1185">Reference proteome</keyword>
<evidence type="ECO:0000313" key="5">
    <source>
        <dbReference type="Proteomes" id="UP000019460"/>
    </source>
</evidence>
<evidence type="ECO:0000256" key="3">
    <source>
        <dbReference type="SAM" id="SignalP"/>
    </source>
</evidence>
<evidence type="ECO:0000256" key="1">
    <source>
        <dbReference type="ARBA" id="ARBA00007469"/>
    </source>
</evidence>
<dbReference type="GO" id="GO:0003723">
    <property type="term" value="F:RNA binding"/>
    <property type="evidence" value="ECO:0007669"/>
    <property type="project" value="InterPro"/>
</dbReference>